<dbReference type="EMBL" id="JAAMPC010000011">
    <property type="protein sequence ID" value="KAG2280574.1"/>
    <property type="molecule type" value="Genomic_DNA"/>
</dbReference>
<name>A0A8X7UJ82_BRACI</name>
<sequence>MAITDRQNPSEEKKKNLFRLFPFLQRRTTTSSSPSSTQNQPGRHRNRNTDVSSRPPPCLSLPWRDRFSRSTSSPTRSFQLSLFPLYV</sequence>
<evidence type="ECO:0000313" key="3">
    <source>
        <dbReference type="Proteomes" id="UP000886595"/>
    </source>
</evidence>
<evidence type="ECO:0000256" key="1">
    <source>
        <dbReference type="SAM" id="MobiDB-lite"/>
    </source>
</evidence>
<proteinExistence type="predicted"/>
<keyword evidence="3" id="KW-1185">Reference proteome</keyword>
<feature type="region of interest" description="Disordered" evidence="1">
    <location>
        <begin position="23"/>
        <end position="76"/>
    </location>
</feature>
<dbReference type="Proteomes" id="UP000886595">
    <property type="component" value="Unassembled WGS sequence"/>
</dbReference>
<reference evidence="2 3" key="1">
    <citation type="submission" date="2020-02" db="EMBL/GenBank/DDBJ databases">
        <authorList>
            <person name="Ma Q."/>
            <person name="Huang Y."/>
            <person name="Song X."/>
            <person name="Pei D."/>
        </authorList>
    </citation>
    <scope>NUCLEOTIDE SEQUENCE [LARGE SCALE GENOMIC DNA]</scope>
    <source>
        <strain evidence="2">Sxm20200214</strain>
        <tissue evidence="2">Leaf</tissue>
    </source>
</reference>
<comment type="caution">
    <text evidence="2">The sequence shown here is derived from an EMBL/GenBank/DDBJ whole genome shotgun (WGS) entry which is preliminary data.</text>
</comment>
<evidence type="ECO:0000313" key="2">
    <source>
        <dbReference type="EMBL" id="KAG2280574.1"/>
    </source>
</evidence>
<protein>
    <submittedName>
        <fullName evidence="2">Uncharacterized protein</fullName>
    </submittedName>
</protein>
<dbReference type="AlphaFoldDB" id="A0A8X7UJ82"/>
<feature type="compositionally biased region" description="Low complexity" evidence="1">
    <location>
        <begin position="28"/>
        <end position="37"/>
    </location>
</feature>
<gene>
    <name evidence="2" type="ORF">Bca52824_051794</name>
</gene>
<organism evidence="2 3">
    <name type="scientific">Brassica carinata</name>
    <name type="common">Ethiopian mustard</name>
    <name type="synonym">Abyssinian cabbage</name>
    <dbReference type="NCBI Taxonomy" id="52824"/>
    <lineage>
        <taxon>Eukaryota</taxon>
        <taxon>Viridiplantae</taxon>
        <taxon>Streptophyta</taxon>
        <taxon>Embryophyta</taxon>
        <taxon>Tracheophyta</taxon>
        <taxon>Spermatophyta</taxon>
        <taxon>Magnoliopsida</taxon>
        <taxon>eudicotyledons</taxon>
        <taxon>Gunneridae</taxon>
        <taxon>Pentapetalae</taxon>
        <taxon>rosids</taxon>
        <taxon>malvids</taxon>
        <taxon>Brassicales</taxon>
        <taxon>Brassicaceae</taxon>
        <taxon>Brassiceae</taxon>
        <taxon>Brassica</taxon>
    </lineage>
</organism>
<accession>A0A8X7UJ82</accession>